<dbReference type="Pfam" id="PF04134">
    <property type="entry name" value="DCC1-like"/>
    <property type="match status" value="1"/>
</dbReference>
<name>A0A1H9E1E0_9GAMM</name>
<dbReference type="AlphaFoldDB" id="A0A1H9E1E0"/>
<feature type="transmembrane region" description="Helical" evidence="5">
    <location>
        <begin position="188"/>
        <end position="209"/>
    </location>
</feature>
<comment type="subcellular location">
    <subcellularLocation>
        <location evidence="1">Endomembrane system</location>
        <topology evidence="1">Multi-pass membrane protein</topology>
    </subcellularLocation>
</comment>
<accession>A0A1H9E1E0</accession>
<evidence type="ECO:0000256" key="2">
    <source>
        <dbReference type="ARBA" id="ARBA00022692"/>
    </source>
</evidence>
<evidence type="ECO:0000256" key="1">
    <source>
        <dbReference type="ARBA" id="ARBA00004127"/>
    </source>
</evidence>
<dbReference type="Pfam" id="PF05090">
    <property type="entry name" value="HTTM"/>
    <property type="match status" value="1"/>
</dbReference>
<evidence type="ECO:0000256" key="4">
    <source>
        <dbReference type="ARBA" id="ARBA00023136"/>
    </source>
</evidence>
<dbReference type="InterPro" id="IPR052964">
    <property type="entry name" value="Sporulation_signal_mat"/>
</dbReference>
<dbReference type="InterPro" id="IPR011020">
    <property type="entry name" value="HTTM-like"/>
</dbReference>
<dbReference type="EMBL" id="FOFS01000004">
    <property type="protein sequence ID" value="SEQ19559.1"/>
    <property type="molecule type" value="Genomic_DNA"/>
</dbReference>
<evidence type="ECO:0000313" key="8">
    <source>
        <dbReference type="Proteomes" id="UP000199233"/>
    </source>
</evidence>
<evidence type="ECO:0000313" key="7">
    <source>
        <dbReference type="EMBL" id="SEQ19559.1"/>
    </source>
</evidence>
<organism evidence="7 8">
    <name type="scientific">Solimonas aquatica</name>
    <dbReference type="NCBI Taxonomy" id="489703"/>
    <lineage>
        <taxon>Bacteria</taxon>
        <taxon>Pseudomonadati</taxon>
        <taxon>Pseudomonadota</taxon>
        <taxon>Gammaproteobacteria</taxon>
        <taxon>Nevskiales</taxon>
        <taxon>Nevskiaceae</taxon>
        <taxon>Solimonas</taxon>
    </lineage>
</organism>
<proteinExistence type="predicted"/>
<feature type="transmembrane region" description="Helical" evidence="5">
    <location>
        <begin position="251"/>
        <end position="268"/>
    </location>
</feature>
<gene>
    <name evidence="7" type="ORF">SAMN04488038_104246</name>
</gene>
<evidence type="ECO:0000256" key="3">
    <source>
        <dbReference type="ARBA" id="ARBA00022989"/>
    </source>
</evidence>
<feature type="transmembrane region" description="Helical" evidence="5">
    <location>
        <begin position="28"/>
        <end position="49"/>
    </location>
</feature>
<dbReference type="PANTHER" id="PTHR39535:SF2">
    <property type="entry name" value="HTTM DOMAIN-CONTAINING PROTEIN"/>
    <property type="match status" value="1"/>
</dbReference>
<dbReference type="SMART" id="SM00752">
    <property type="entry name" value="HTTM"/>
    <property type="match status" value="1"/>
</dbReference>
<dbReference type="PANTHER" id="PTHR39535">
    <property type="entry name" value="SPORULATION-DELAYING PROTEIN SDPB"/>
    <property type="match status" value="1"/>
</dbReference>
<evidence type="ECO:0000256" key="5">
    <source>
        <dbReference type="SAM" id="Phobius"/>
    </source>
</evidence>
<keyword evidence="2 5" id="KW-0812">Transmembrane</keyword>
<dbReference type="RefSeq" id="WP_177188883.1">
    <property type="nucleotide sequence ID" value="NZ_FOFS01000004.1"/>
</dbReference>
<feature type="domain" description="HTTM-like" evidence="6">
    <location>
        <begin position="15"/>
        <end position="289"/>
    </location>
</feature>
<keyword evidence="8" id="KW-1185">Reference proteome</keyword>
<reference evidence="7 8" key="1">
    <citation type="submission" date="2016-10" db="EMBL/GenBank/DDBJ databases">
        <authorList>
            <person name="de Groot N.N."/>
        </authorList>
    </citation>
    <scope>NUCLEOTIDE SEQUENCE [LARGE SCALE GENOMIC DNA]</scope>
    <source>
        <strain evidence="7 8">DSM 25927</strain>
    </source>
</reference>
<feature type="transmembrane region" description="Helical" evidence="5">
    <location>
        <begin position="164"/>
        <end position="182"/>
    </location>
</feature>
<feature type="transmembrane region" description="Helical" evidence="5">
    <location>
        <begin position="221"/>
        <end position="245"/>
    </location>
</feature>
<feature type="transmembrane region" description="Helical" evidence="5">
    <location>
        <begin position="123"/>
        <end position="143"/>
    </location>
</feature>
<keyword evidence="4 5" id="KW-0472">Membrane</keyword>
<dbReference type="STRING" id="489703.SAMN04488038_104246"/>
<dbReference type="InterPro" id="IPR007263">
    <property type="entry name" value="DCC1-like"/>
</dbReference>
<dbReference type="GO" id="GO:0015035">
    <property type="term" value="F:protein-disulfide reductase activity"/>
    <property type="evidence" value="ECO:0007669"/>
    <property type="project" value="InterPro"/>
</dbReference>
<dbReference type="InterPro" id="IPR053934">
    <property type="entry name" value="HTTM_dom"/>
</dbReference>
<dbReference type="Proteomes" id="UP000199233">
    <property type="component" value="Unassembled WGS sequence"/>
</dbReference>
<sequence>MPPDLAQRYPRLAEIIGIDLRSLALLRILLGLVLLGNLLQLLPEAGLFFSDQGLLPRAALIATGEPWRLSLYLINGQTLVVLALLLLQLAGALMLTLGLRTRLASLISFALWISLLARNPALFAQGDVLVAALLFWLIFLPAGARASFDAALSRRAPPEENLHVSWASLGLLLQVASAYFFAGLLQTGAAWFGEFSALSEIFALDHLVLAPGRWLAQFPQLCAVLSAAIHVTLYLAPLLLFMPYALRPLRLGALLALACIEIATLLCLAMGNLPWVSLASLAAFVGGWLWDARAARPAEPAPQLFYDGDCAFCRKSVQVLRTVLLLPQLKLAPAQDTARTRTLMQANNSWVLIDSDEQAYLKWQVLLTLCRHSPLWRVLLPLLRLSRVQRAGDALYDFVARHRAGIGRLCAPLLAEPELCWQSPPRLLRFAAVAALLTLLWNLQGAQLLPAFVQRLLAPPLQLLHLDQRWDFFAPAPAREDGWWVVAAQRADGSQIDLRHPQRGSADFSKPERVVDEAANSRWRNLDAQLAEPQAVALRQSYAAWLCRQWQAGADDAQRILSLKLIYMLERRPESGGPATLEQQVMLRWDCVPEPAKALAP</sequence>
<protein>
    <submittedName>
        <fullName evidence="7">Predicted thiol-disulfide oxidoreductase YuxK, DCC family</fullName>
    </submittedName>
</protein>
<dbReference type="GO" id="GO:0012505">
    <property type="term" value="C:endomembrane system"/>
    <property type="evidence" value="ECO:0007669"/>
    <property type="project" value="UniProtKB-SubCell"/>
</dbReference>
<keyword evidence="3 5" id="KW-1133">Transmembrane helix</keyword>
<evidence type="ECO:0000259" key="6">
    <source>
        <dbReference type="SMART" id="SM00752"/>
    </source>
</evidence>